<dbReference type="Proteomes" id="UP000019792">
    <property type="component" value="Segment"/>
</dbReference>
<dbReference type="RefSeq" id="YP_009036772.1">
    <property type="nucleotide sequence ID" value="NC_024214.1"/>
</dbReference>
<reference evidence="1 2" key="1">
    <citation type="submission" date="2014-02" db="EMBL/GenBank/DDBJ databases">
        <title>Complete genome sequences of four novel Lactococcus lactis phages distantly related to the rare 1706 phage species.</title>
        <authorList>
            <person name="Kot W."/>
            <person name="Neve H."/>
            <person name="Vogensen F.K."/>
            <person name="Heller K.J."/>
            <person name="Hansen L.H."/>
        </authorList>
    </citation>
    <scope>NUCLEOTIDE SEQUENCE [LARGE SCALE GENOMIC DNA]</scope>
</reference>
<accession>X4Y8A5</accession>
<gene>
    <name evidence="1" type="ORF">P162_0029</name>
</gene>
<dbReference type="GeneID" id="19527314"/>
<evidence type="ECO:0000313" key="2">
    <source>
        <dbReference type="Proteomes" id="UP000019792"/>
    </source>
</evidence>
<dbReference type="EMBL" id="KJ489013">
    <property type="protein sequence ID" value="AHV83226.1"/>
    <property type="molecule type" value="Genomic_DNA"/>
</dbReference>
<dbReference type="KEGG" id="vg:19527314"/>
<sequence>MKQIVTLLTGTTPMVRDMFMENKFEDMHDIMYFSDNINTAKHYAEGSIIEIDIILDMEKESDYIILHFDNPHANDDWDLSEYYFGSDLYKFPVDGTKLEDINKPENNYMATCYSINKNYLKDNILAVRER</sequence>
<keyword evidence="2" id="KW-1185">Reference proteome</keyword>
<proteinExistence type="predicted"/>
<dbReference type="OrthoDB" id="31205at10239"/>
<organism evidence="1 2">
    <name type="scientific">Lactococcus phage P162</name>
    <dbReference type="NCBI Taxonomy" id="1476889"/>
    <lineage>
        <taxon>Viruses</taxon>
        <taxon>Duplodnaviria</taxon>
        <taxon>Heunggongvirae</taxon>
        <taxon>Uroviricota</taxon>
        <taxon>Caudoviricetes</taxon>
        <taxon>Nevevirus</taxon>
        <taxon>Nevevirus P162</taxon>
    </lineage>
</organism>
<name>X4Y8A5_9CAUD</name>
<protein>
    <submittedName>
        <fullName evidence="1">Uncharacterized protein</fullName>
    </submittedName>
</protein>
<evidence type="ECO:0000313" key="1">
    <source>
        <dbReference type="EMBL" id="AHV83226.1"/>
    </source>
</evidence>